<organism evidence="1 2">
    <name type="scientific">Scytonema hofmannii PCC 7110</name>
    <dbReference type="NCBI Taxonomy" id="128403"/>
    <lineage>
        <taxon>Bacteria</taxon>
        <taxon>Bacillati</taxon>
        <taxon>Cyanobacteriota</taxon>
        <taxon>Cyanophyceae</taxon>
        <taxon>Nostocales</taxon>
        <taxon>Scytonemataceae</taxon>
        <taxon>Scytonema</taxon>
    </lineage>
</organism>
<name>A0A139X935_9CYAN</name>
<dbReference type="AlphaFoldDB" id="A0A139X935"/>
<proteinExistence type="predicted"/>
<protein>
    <submittedName>
        <fullName evidence="1">Uncharacterized protein</fullName>
    </submittedName>
</protein>
<sequence>MTQTKPTRLRSQGRIFPEYSIPSEELAKREAEKHARCQKARHFFDQVSSQLITDHYNWFIIIEPNTGDYFIDPNEEVAAQKARQKYPSGWLVTFRLNETGNCGKI</sequence>
<gene>
    <name evidence="1" type="ORF">WA1_03415</name>
</gene>
<dbReference type="Proteomes" id="UP000076925">
    <property type="component" value="Unassembled WGS sequence"/>
</dbReference>
<keyword evidence="2" id="KW-1185">Reference proteome</keyword>
<accession>A0A139X935</accession>
<reference evidence="1 2" key="1">
    <citation type="journal article" date="2013" name="Genome Biol. Evol.">
        <title>Genomes of Stigonematalean cyanobacteria (subsection V) and the evolution of oxygenic photosynthesis from prokaryotes to plastids.</title>
        <authorList>
            <person name="Dagan T."/>
            <person name="Roettger M."/>
            <person name="Stucken K."/>
            <person name="Landan G."/>
            <person name="Koch R."/>
            <person name="Major P."/>
            <person name="Gould S.B."/>
            <person name="Goremykin V.V."/>
            <person name="Rippka R."/>
            <person name="Tandeau de Marsac N."/>
            <person name="Gugger M."/>
            <person name="Lockhart P.J."/>
            <person name="Allen J.F."/>
            <person name="Brune I."/>
            <person name="Maus I."/>
            <person name="Puhler A."/>
            <person name="Martin W.F."/>
        </authorList>
    </citation>
    <scope>NUCLEOTIDE SEQUENCE [LARGE SCALE GENOMIC DNA]</scope>
    <source>
        <strain evidence="1 2">PCC 7110</strain>
    </source>
</reference>
<comment type="caution">
    <text evidence="1">The sequence shown here is derived from an EMBL/GenBank/DDBJ whole genome shotgun (WGS) entry which is preliminary data.</text>
</comment>
<dbReference type="RefSeq" id="WP_017741521.1">
    <property type="nucleotide sequence ID" value="NZ_KQ976354.1"/>
</dbReference>
<dbReference type="OrthoDB" id="514289at2"/>
<evidence type="ECO:0000313" key="2">
    <source>
        <dbReference type="Proteomes" id="UP000076925"/>
    </source>
</evidence>
<dbReference type="EMBL" id="ANNX02000023">
    <property type="protein sequence ID" value="KYC41152.1"/>
    <property type="molecule type" value="Genomic_DNA"/>
</dbReference>
<evidence type="ECO:0000313" key="1">
    <source>
        <dbReference type="EMBL" id="KYC41152.1"/>
    </source>
</evidence>